<dbReference type="SUPFAM" id="SSF52540">
    <property type="entry name" value="P-loop containing nucleoside triphosphate hydrolases"/>
    <property type="match status" value="2"/>
</dbReference>
<feature type="domain" description="ABC transporter" evidence="10">
    <location>
        <begin position="11"/>
        <end position="245"/>
    </location>
</feature>
<keyword evidence="5" id="KW-0677">Repeat</keyword>
<keyword evidence="7 11" id="KW-0067">ATP-binding</keyword>
<dbReference type="SMART" id="SM00382">
    <property type="entry name" value="AAA"/>
    <property type="match status" value="1"/>
</dbReference>
<evidence type="ECO:0000256" key="4">
    <source>
        <dbReference type="ARBA" id="ARBA00022597"/>
    </source>
</evidence>
<evidence type="ECO:0000256" key="6">
    <source>
        <dbReference type="ARBA" id="ARBA00022741"/>
    </source>
</evidence>
<evidence type="ECO:0000256" key="5">
    <source>
        <dbReference type="ARBA" id="ARBA00022737"/>
    </source>
</evidence>
<organism evidence="11">
    <name type="scientific">uncultured Spirochaetota bacterium</name>
    <dbReference type="NCBI Taxonomy" id="460511"/>
    <lineage>
        <taxon>Bacteria</taxon>
        <taxon>Pseudomonadati</taxon>
        <taxon>Spirochaetota</taxon>
        <taxon>environmental samples</taxon>
    </lineage>
</organism>
<feature type="domain" description="ABC transporter" evidence="10">
    <location>
        <begin position="262"/>
        <end position="506"/>
    </location>
</feature>
<reference evidence="11" key="1">
    <citation type="submission" date="2018-07" db="EMBL/GenBank/DDBJ databases">
        <authorList>
            <consortium name="Genoscope - CEA"/>
            <person name="William W."/>
        </authorList>
    </citation>
    <scope>NUCLEOTIDE SEQUENCE</scope>
    <source>
        <strain evidence="11">IK1</strain>
    </source>
</reference>
<dbReference type="Gene3D" id="3.40.50.300">
    <property type="entry name" value="P-loop containing nucleotide triphosphate hydrolases"/>
    <property type="match status" value="2"/>
</dbReference>
<accession>A0A652ZZY2</accession>
<gene>
    <name evidence="11" type="primary">yufO</name>
    <name evidence="11" type="ORF">TRIP_E50023</name>
</gene>
<evidence type="ECO:0000256" key="7">
    <source>
        <dbReference type="ARBA" id="ARBA00022840"/>
    </source>
</evidence>
<dbReference type="InterPro" id="IPR050107">
    <property type="entry name" value="ABC_carbohydrate_import_ATPase"/>
</dbReference>
<dbReference type="PROSITE" id="PS50893">
    <property type="entry name" value="ABC_TRANSPORTER_2"/>
    <property type="match status" value="2"/>
</dbReference>
<dbReference type="InterPro" id="IPR017871">
    <property type="entry name" value="ABC_transporter-like_CS"/>
</dbReference>
<evidence type="ECO:0000313" key="11">
    <source>
        <dbReference type="EMBL" id="VBB40991.1"/>
    </source>
</evidence>
<evidence type="ECO:0000256" key="8">
    <source>
        <dbReference type="ARBA" id="ARBA00022967"/>
    </source>
</evidence>
<dbReference type="InterPro" id="IPR003593">
    <property type="entry name" value="AAA+_ATPase"/>
</dbReference>
<evidence type="ECO:0000259" key="10">
    <source>
        <dbReference type="PROSITE" id="PS50893"/>
    </source>
</evidence>
<evidence type="ECO:0000256" key="1">
    <source>
        <dbReference type="ARBA" id="ARBA00004202"/>
    </source>
</evidence>
<keyword evidence="9" id="KW-0472">Membrane</keyword>
<keyword evidence="2" id="KW-0813">Transport</keyword>
<dbReference type="PROSITE" id="PS00211">
    <property type="entry name" value="ABC_TRANSPORTER_1"/>
    <property type="match status" value="1"/>
</dbReference>
<sequence>MMEQSNSQPLVRMAGISKAFPGVQANDCVDLELYPGEVLALLGENGAGKSTLMNILCGLYRPDAGEIEVRGRRVSIGGPRDSQALGIGMVHQNFKLVDSMTVLENIILGMKNQPLVLDMKKVRAEVLQLSERYTLKVEPDASIWQLSVGEQQRVEILKLLYRRAEILILDEPTAVLTPQESAELAKVIRLMKTEGKSAIFITHKMDEVMNFSDRVMVLRKGRVVAGLPTGSTSPSELARLMVGREMLFSIEKKPFSPGKTILMLDRACAKDDRGLTALKEVSLRIRSGEILGIAGVAGNGQKELAEVITGLRKLESGSLRLDERDMSQGSPIAMIKAGVAHVPQDRASVGSVGDLSVASNLAMKEYRKPSLSRGIFLFPRRITALAKRLIERFKIMTPGPDTHLKFLSGGNIQKTILAREIGACKSLLVAVYPSRGLDIGATESVRRQLVDQRDQGLGVLFVSEDIDELIQVADTIAVLFEGKIMAVMPSAQAEPERLGLLMAGVGA</sequence>
<keyword evidence="6" id="KW-0547">Nucleotide-binding</keyword>
<name>A0A652ZZY2_9SPIR</name>
<dbReference type="GO" id="GO:0005886">
    <property type="term" value="C:plasma membrane"/>
    <property type="evidence" value="ECO:0007669"/>
    <property type="project" value="UniProtKB-SubCell"/>
</dbReference>
<dbReference type="CDD" id="cd03215">
    <property type="entry name" value="ABC_Carb_Monos_II"/>
    <property type="match status" value="1"/>
</dbReference>
<dbReference type="FunFam" id="3.40.50.300:FF:000127">
    <property type="entry name" value="Ribose import ATP-binding protein RbsA"/>
    <property type="match status" value="1"/>
</dbReference>
<evidence type="ECO:0000256" key="3">
    <source>
        <dbReference type="ARBA" id="ARBA00022475"/>
    </source>
</evidence>
<dbReference type="Pfam" id="PF00005">
    <property type="entry name" value="ABC_tran"/>
    <property type="match status" value="2"/>
</dbReference>
<keyword evidence="4" id="KW-0762">Sugar transport</keyword>
<dbReference type="EMBL" id="UPXP01000034">
    <property type="protein sequence ID" value="VBB40991.1"/>
    <property type="molecule type" value="Genomic_DNA"/>
</dbReference>
<dbReference type="CDD" id="cd03216">
    <property type="entry name" value="ABC_Carb_Monos_I"/>
    <property type="match status" value="1"/>
</dbReference>
<dbReference type="InterPro" id="IPR027417">
    <property type="entry name" value="P-loop_NTPase"/>
</dbReference>
<dbReference type="GO" id="GO:0005524">
    <property type="term" value="F:ATP binding"/>
    <property type="evidence" value="ECO:0007669"/>
    <property type="project" value="UniProtKB-KW"/>
</dbReference>
<dbReference type="PANTHER" id="PTHR43790">
    <property type="entry name" value="CARBOHYDRATE TRANSPORT ATP-BINDING PROTEIN MG119-RELATED"/>
    <property type="match status" value="1"/>
</dbReference>
<dbReference type="AlphaFoldDB" id="A0A652ZZY2"/>
<keyword evidence="8" id="KW-1278">Translocase</keyword>
<evidence type="ECO:0000256" key="2">
    <source>
        <dbReference type="ARBA" id="ARBA00022448"/>
    </source>
</evidence>
<protein>
    <submittedName>
        <fullName evidence="11">Uncharacterized ABC transporter ATP-binding protein YufO</fullName>
    </submittedName>
</protein>
<dbReference type="GO" id="GO:0016887">
    <property type="term" value="F:ATP hydrolysis activity"/>
    <property type="evidence" value="ECO:0007669"/>
    <property type="project" value="InterPro"/>
</dbReference>
<dbReference type="PANTHER" id="PTHR43790:SF4">
    <property type="entry name" value="GUANOSINE IMPORT ATP-BINDING PROTEIN NUPO"/>
    <property type="match status" value="1"/>
</dbReference>
<keyword evidence="3" id="KW-1003">Cell membrane</keyword>
<evidence type="ECO:0000256" key="9">
    <source>
        <dbReference type="ARBA" id="ARBA00023136"/>
    </source>
</evidence>
<proteinExistence type="predicted"/>
<comment type="subcellular location">
    <subcellularLocation>
        <location evidence="1">Cell membrane</location>
        <topology evidence="1">Peripheral membrane protein</topology>
    </subcellularLocation>
</comment>
<dbReference type="InterPro" id="IPR003439">
    <property type="entry name" value="ABC_transporter-like_ATP-bd"/>
</dbReference>